<organism evidence="2 3">
    <name type="scientific">Acidithiobacillus sulfurivorans</name>
    <dbReference type="NCBI Taxonomy" id="1958756"/>
    <lineage>
        <taxon>Bacteria</taxon>
        <taxon>Pseudomonadati</taxon>
        <taxon>Pseudomonadota</taxon>
        <taxon>Acidithiobacillia</taxon>
        <taxon>Acidithiobacillales</taxon>
        <taxon>Acidithiobacillaceae</taxon>
        <taxon>Acidithiobacillus</taxon>
    </lineage>
</organism>
<sequence>HRLKTQAGRSVYRLRKQTVEPVFGIIKSVMGFRQFSLRGLRQVQGEWSLVCLAWNIKRMAVLRL</sequence>
<name>A0ABS5ZVA6_9PROT</name>
<dbReference type="PANTHER" id="PTHR33408:SF2">
    <property type="entry name" value="TRANSPOSASE DDE DOMAIN-CONTAINING PROTEIN"/>
    <property type="match status" value="1"/>
</dbReference>
<dbReference type="InterPro" id="IPR025668">
    <property type="entry name" value="Tnp_DDE_dom"/>
</dbReference>
<protein>
    <submittedName>
        <fullName evidence="2">Transposase</fullName>
    </submittedName>
</protein>
<evidence type="ECO:0000313" key="3">
    <source>
        <dbReference type="Proteomes" id="UP000755654"/>
    </source>
</evidence>
<dbReference type="Pfam" id="PF13751">
    <property type="entry name" value="DDE_Tnp_1_6"/>
    <property type="match status" value="1"/>
</dbReference>
<comment type="caution">
    <text evidence="2">The sequence shown here is derived from an EMBL/GenBank/DDBJ whole genome shotgun (WGS) entry which is preliminary data.</text>
</comment>
<feature type="non-terminal residue" evidence="2">
    <location>
        <position position="1"/>
    </location>
</feature>
<dbReference type="RefSeq" id="WP_215882431.1">
    <property type="nucleotide sequence ID" value="NZ_JAAOMP010000002.1"/>
</dbReference>
<keyword evidence="3" id="KW-1185">Reference proteome</keyword>
<gene>
    <name evidence="2" type="ORF">HAP95_00010</name>
</gene>
<reference evidence="2 3" key="1">
    <citation type="journal article" date="2021" name="ISME J.">
        <title>Genomic evolution of the class Acidithiobacillia: deep-branching Proteobacteria living in extreme acidic conditions.</title>
        <authorList>
            <person name="Moya-Beltran A."/>
            <person name="Beard S."/>
            <person name="Rojas-Villalobos C."/>
            <person name="Issotta F."/>
            <person name="Gallardo Y."/>
            <person name="Ulloa R."/>
            <person name="Giaveno A."/>
            <person name="Degli Esposti M."/>
            <person name="Johnson D.B."/>
            <person name="Quatrini R."/>
        </authorList>
    </citation>
    <scope>NUCLEOTIDE SEQUENCE [LARGE SCALE GENOMIC DNA]</scope>
    <source>
        <strain evidence="2 3">RW2</strain>
    </source>
</reference>
<dbReference type="EMBL" id="JAAOMP010000002">
    <property type="protein sequence ID" value="MBU2758613.1"/>
    <property type="molecule type" value="Genomic_DNA"/>
</dbReference>
<evidence type="ECO:0000313" key="2">
    <source>
        <dbReference type="EMBL" id="MBU2758613.1"/>
    </source>
</evidence>
<dbReference type="Proteomes" id="UP000755654">
    <property type="component" value="Unassembled WGS sequence"/>
</dbReference>
<accession>A0ABS5ZVA6</accession>
<dbReference type="PANTHER" id="PTHR33408">
    <property type="entry name" value="TRANSPOSASE"/>
    <property type="match status" value="1"/>
</dbReference>
<feature type="domain" description="Transposase DDE" evidence="1">
    <location>
        <begin position="1"/>
        <end position="60"/>
    </location>
</feature>
<proteinExistence type="predicted"/>
<evidence type="ECO:0000259" key="1">
    <source>
        <dbReference type="Pfam" id="PF13751"/>
    </source>
</evidence>